<keyword evidence="1" id="KW-0175">Coiled coil</keyword>
<dbReference type="EMBL" id="BLLF01002944">
    <property type="protein sequence ID" value="GFH25879.1"/>
    <property type="molecule type" value="Genomic_DNA"/>
</dbReference>
<comment type="caution">
    <text evidence="2">The sequence shown here is derived from an EMBL/GenBank/DDBJ whole genome shotgun (WGS) entry which is preliminary data.</text>
</comment>
<organism evidence="2 3">
    <name type="scientific">Haematococcus lacustris</name>
    <name type="common">Green alga</name>
    <name type="synonym">Haematococcus pluvialis</name>
    <dbReference type="NCBI Taxonomy" id="44745"/>
    <lineage>
        <taxon>Eukaryota</taxon>
        <taxon>Viridiplantae</taxon>
        <taxon>Chlorophyta</taxon>
        <taxon>core chlorophytes</taxon>
        <taxon>Chlorophyceae</taxon>
        <taxon>CS clade</taxon>
        <taxon>Chlamydomonadales</taxon>
        <taxon>Haematococcaceae</taxon>
        <taxon>Haematococcus</taxon>
    </lineage>
</organism>
<dbReference type="Proteomes" id="UP000485058">
    <property type="component" value="Unassembled WGS sequence"/>
</dbReference>
<proteinExistence type="predicted"/>
<protein>
    <submittedName>
        <fullName evidence="2">Uncharacterized protein</fullName>
    </submittedName>
</protein>
<keyword evidence="3" id="KW-1185">Reference proteome</keyword>
<gene>
    <name evidence="2" type="ORF">HaLaN_23919</name>
</gene>
<evidence type="ECO:0000256" key="1">
    <source>
        <dbReference type="SAM" id="Coils"/>
    </source>
</evidence>
<name>A0A6A0A0P5_HAELA</name>
<evidence type="ECO:0000313" key="3">
    <source>
        <dbReference type="Proteomes" id="UP000485058"/>
    </source>
</evidence>
<reference evidence="2 3" key="1">
    <citation type="submission" date="2020-02" db="EMBL/GenBank/DDBJ databases">
        <title>Draft genome sequence of Haematococcus lacustris strain NIES-144.</title>
        <authorList>
            <person name="Morimoto D."/>
            <person name="Nakagawa S."/>
            <person name="Yoshida T."/>
            <person name="Sawayama S."/>
        </authorList>
    </citation>
    <scope>NUCLEOTIDE SEQUENCE [LARGE SCALE GENOMIC DNA]</scope>
    <source>
        <strain evidence="2 3">NIES-144</strain>
    </source>
</reference>
<evidence type="ECO:0000313" key="2">
    <source>
        <dbReference type="EMBL" id="GFH25879.1"/>
    </source>
</evidence>
<sequence length="79" mass="9043">MEKLKQQFQASQKKLIEQHQKSQCKALDEVKELRRQRTTAQAHARRLAAEVEALQKASLRHGIDIGLQLTLASMSAWHP</sequence>
<accession>A0A6A0A0P5</accession>
<feature type="coiled-coil region" evidence="1">
    <location>
        <begin position="1"/>
        <end position="50"/>
    </location>
</feature>
<dbReference type="AlphaFoldDB" id="A0A6A0A0P5"/>